<evidence type="ECO:0000313" key="5">
    <source>
        <dbReference type="Proteomes" id="UP000594261"/>
    </source>
</evidence>
<name>A0A7N2QYJ8_QUELO</name>
<dbReference type="PANTHER" id="PTHR47941">
    <property type="entry name" value="PENTATRICOPEPTIDE REPEAT-CONTAINING PROTEIN 3, MITOCHONDRIAL"/>
    <property type="match status" value="1"/>
</dbReference>
<sequence>MAFQSRRFIGFLERFNRTRYHSHYLSSPTSFFPFSFPFSTLDDQPSPVHIKNEINPKERFVLDQLSELLPIPRNSSAPDPFRYPENPTKQVAEFRAVDGFLLPEEKLRGVFLQKLKGKTAIEQALTNVGIELSLDIVARVVDTGNLGGEAMVMFFNWAIKNPAITKDINSYRVIIKALGRRKFFKFVMEILRDMRTEGVSLDLETLSIVLDSFARAHRVSKAIQMFGNVEEFGLKCNTECLNVLLQCMCHRSHVGAANSFLNSVKGKIPFDVMTYNIVIGGWSKLGRVSEVESVLKAMLVDGFSPDCSTFSYLIEGLGRAGRIDDAVEIFEHMKDKDVITYTKLISALLKARKVADALELFDEMLSRGLIPCTGTVTSFLEPLCSYGPPHAAMMIYKKARKVGCRISLSAYKLLLMRLSRFGKCGMLLNMWDEMQECGYSSDMEVYEHVINGLCNIGQLENAVLVMEESLRKGFCPSRLIYSKLNNKLLALNKVERAYKLYLKIKDARHDENARRYWRANGWHF</sequence>
<dbReference type="Pfam" id="PF12854">
    <property type="entry name" value="PPR_1"/>
    <property type="match status" value="1"/>
</dbReference>
<dbReference type="Gramene" id="QL02p015096:mrna">
    <property type="protein sequence ID" value="QL02p015096:mrna"/>
    <property type="gene ID" value="QL02p015096"/>
</dbReference>
<feature type="repeat" description="PPR" evidence="3">
    <location>
        <begin position="306"/>
        <end position="336"/>
    </location>
</feature>
<dbReference type="AlphaFoldDB" id="A0A7N2QYJ8"/>
<dbReference type="OMA" id="RRGHIRT"/>
<feature type="repeat" description="PPR" evidence="3">
    <location>
        <begin position="167"/>
        <end position="201"/>
    </location>
</feature>
<dbReference type="InParanoid" id="A0A7N2QYJ8"/>
<evidence type="ECO:0000256" key="3">
    <source>
        <dbReference type="PROSITE-ProRule" id="PRU00708"/>
    </source>
</evidence>
<dbReference type="InterPro" id="IPR011990">
    <property type="entry name" value="TPR-like_helical_dom_sf"/>
</dbReference>
<accession>A0A7N2QYJ8</accession>
<dbReference type="Pfam" id="PF01535">
    <property type="entry name" value="PPR"/>
    <property type="match status" value="3"/>
</dbReference>
<reference evidence="5" key="1">
    <citation type="journal article" date="2016" name="G3 (Bethesda)">
        <title>First Draft Assembly and Annotation of the Genome of a California Endemic Oak Quercus lobata Nee (Fagaceae).</title>
        <authorList>
            <person name="Sork V.L."/>
            <person name="Fitz-Gibbon S.T."/>
            <person name="Puiu D."/>
            <person name="Crepeau M."/>
            <person name="Gugger P.F."/>
            <person name="Sherman R."/>
            <person name="Stevens K."/>
            <person name="Langley C.H."/>
            <person name="Pellegrini M."/>
            <person name="Salzberg S.L."/>
        </authorList>
    </citation>
    <scope>NUCLEOTIDE SEQUENCE [LARGE SCALE GENOMIC DNA]</scope>
    <source>
        <strain evidence="5">cv. SW786</strain>
    </source>
</reference>
<dbReference type="Pfam" id="PF13041">
    <property type="entry name" value="PPR_2"/>
    <property type="match status" value="1"/>
</dbReference>
<dbReference type="InterPro" id="IPR002885">
    <property type="entry name" value="PPR_rpt"/>
</dbReference>
<evidence type="ECO:0008006" key="6">
    <source>
        <dbReference type="Google" id="ProtNLM"/>
    </source>
</evidence>
<feature type="repeat" description="PPR" evidence="3">
    <location>
        <begin position="442"/>
        <end position="476"/>
    </location>
</feature>
<keyword evidence="2" id="KW-0677">Repeat</keyword>
<keyword evidence="5" id="KW-1185">Reference proteome</keyword>
<evidence type="ECO:0000313" key="4">
    <source>
        <dbReference type="EnsemblPlants" id="QL02p015096:mrna"/>
    </source>
</evidence>
<protein>
    <recommendedName>
        <fullName evidence="6">Pentatricopeptide repeat-containing protein</fullName>
    </recommendedName>
</protein>
<dbReference type="PROSITE" id="PS51375">
    <property type="entry name" value="PPR"/>
    <property type="match status" value="6"/>
</dbReference>
<feature type="repeat" description="PPR" evidence="3">
    <location>
        <begin position="202"/>
        <end position="236"/>
    </location>
</feature>
<evidence type="ECO:0000256" key="2">
    <source>
        <dbReference type="ARBA" id="ARBA00022737"/>
    </source>
</evidence>
<feature type="repeat" description="PPR" evidence="3">
    <location>
        <begin position="337"/>
        <end position="371"/>
    </location>
</feature>
<dbReference type="EnsemblPlants" id="QL02p015096:mrna">
    <property type="protein sequence ID" value="QL02p015096:mrna"/>
    <property type="gene ID" value="QL02p015096"/>
</dbReference>
<dbReference type="NCBIfam" id="TIGR00756">
    <property type="entry name" value="PPR"/>
    <property type="match status" value="6"/>
</dbReference>
<dbReference type="Gene3D" id="1.25.40.10">
    <property type="entry name" value="Tetratricopeptide repeat domain"/>
    <property type="match status" value="3"/>
</dbReference>
<dbReference type="FunCoup" id="A0A7N2QYJ8">
    <property type="interactions" value="759"/>
</dbReference>
<organism evidence="4 5">
    <name type="scientific">Quercus lobata</name>
    <name type="common">Valley oak</name>
    <dbReference type="NCBI Taxonomy" id="97700"/>
    <lineage>
        <taxon>Eukaryota</taxon>
        <taxon>Viridiplantae</taxon>
        <taxon>Streptophyta</taxon>
        <taxon>Embryophyta</taxon>
        <taxon>Tracheophyta</taxon>
        <taxon>Spermatophyta</taxon>
        <taxon>Magnoliopsida</taxon>
        <taxon>eudicotyledons</taxon>
        <taxon>Gunneridae</taxon>
        <taxon>Pentapetalae</taxon>
        <taxon>rosids</taxon>
        <taxon>fabids</taxon>
        <taxon>Fagales</taxon>
        <taxon>Fagaceae</taxon>
        <taxon>Quercus</taxon>
    </lineage>
</organism>
<evidence type="ECO:0000256" key="1">
    <source>
        <dbReference type="ARBA" id="ARBA00007626"/>
    </source>
</evidence>
<dbReference type="Proteomes" id="UP000594261">
    <property type="component" value="Chromosome 2"/>
</dbReference>
<feature type="repeat" description="PPR" evidence="3">
    <location>
        <begin position="271"/>
        <end position="305"/>
    </location>
</feature>
<reference evidence="4" key="2">
    <citation type="submission" date="2021-01" db="UniProtKB">
        <authorList>
            <consortium name="EnsemblPlants"/>
        </authorList>
    </citation>
    <scope>IDENTIFICATION</scope>
</reference>
<comment type="similarity">
    <text evidence="1">Belongs to the PPR family. P subfamily.</text>
</comment>
<proteinExistence type="inferred from homology"/>